<accession>A0A852STC8</accession>
<gene>
    <name evidence="1" type="ORF">BJ984_003058</name>
</gene>
<proteinExistence type="predicted"/>
<protein>
    <submittedName>
        <fullName evidence="1">Uncharacterized protein</fullName>
    </submittedName>
</protein>
<sequence length="192" mass="20575">MGACPFWRVLRRYSPDSVVVGSPETVHGERRWWLGQLQLAYLDQEPDGPPAAPRPVVMMDPQPHPVRASRAERRRALELRWPSSGFPSSIEIVNRGSAPVELWSSELAVLAVVTGPGTAEFSFGYSDYGVLGETVTVPSGGSLLVPVRVITASGAALVPGSFELHPVLVDSGLLGEAVPLEVTSELIARLQG</sequence>
<organism evidence="1 2">
    <name type="scientific">Herbiconiux flava</name>
    <dbReference type="NCBI Taxonomy" id="881268"/>
    <lineage>
        <taxon>Bacteria</taxon>
        <taxon>Bacillati</taxon>
        <taxon>Actinomycetota</taxon>
        <taxon>Actinomycetes</taxon>
        <taxon>Micrococcales</taxon>
        <taxon>Microbacteriaceae</taxon>
        <taxon>Herbiconiux</taxon>
    </lineage>
</organism>
<dbReference type="EMBL" id="JACCBM010000001">
    <property type="protein sequence ID" value="NYD71900.1"/>
    <property type="molecule type" value="Genomic_DNA"/>
</dbReference>
<dbReference type="AlphaFoldDB" id="A0A852STC8"/>
<dbReference type="Proteomes" id="UP000549913">
    <property type="component" value="Unassembled WGS sequence"/>
</dbReference>
<evidence type="ECO:0000313" key="1">
    <source>
        <dbReference type="EMBL" id="NYD71900.1"/>
    </source>
</evidence>
<dbReference type="RefSeq" id="WP_179548747.1">
    <property type="nucleotide sequence ID" value="NZ_BSEW01000002.1"/>
</dbReference>
<reference evidence="1 2" key="1">
    <citation type="submission" date="2020-07" db="EMBL/GenBank/DDBJ databases">
        <title>Sequencing the genomes of 1000 actinobacteria strains.</title>
        <authorList>
            <person name="Klenk H.-P."/>
        </authorList>
    </citation>
    <scope>NUCLEOTIDE SEQUENCE [LARGE SCALE GENOMIC DNA]</scope>
    <source>
        <strain evidence="1 2">DSM 26474</strain>
    </source>
</reference>
<keyword evidence="2" id="KW-1185">Reference proteome</keyword>
<evidence type="ECO:0000313" key="2">
    <source>
        <dbReference type="Proteomes" id="UP000549913"/>
    </source>
</evidence>
<name>A0A852STC8_9MICO</name>
<comment type="caution">
    <text evidence="1">The sequence shown here is derived from an EMBL/GenBank/DDBJ whole genome shotgun (WGS) entry which is preliminary data.</text>
</comment>